<dbReference type="RefSeq" id="WP_013605531.1">
    <property type="nucleotide sequence ID" value="NC_015151.1"/>
</dbReference>
<dbReference type="Proteomes" id="UP000007485">
    <property type="component" value="Chromosome"/>
</dbReference>
<evidence type="ECO:0000313" key="2">
    <source>
        <dbReference type="Proteomes" id="UP000007485"/>
    </source>
</evidence>
<dbReference type="GO" id="GO:0016740">
    <property type="term" value="F:transferase activity"/>
    <property type="evidence" value="ECO:0007669"/>
    <property type="project" value="UniProtKB-KW"/>
</dbReference>
<dbReference type="Gene3D" id="3.60.20.10">
    <property type="entry name" value="Glutamine Phosphoribosylpyrophosphate, subunit 1, domain 1"/>
    <property type="match status" value="1"/>
</dbReference>
<name>F0QX81_VULM7</name>
<gene>
    <name evidence="1" type="ordered locus">VMUT_2174</name>
</gene>
<sequence length="278" mass="31414">MCRFVVAVGKFSNAKETLVSIGRSLVQAASMDPYGKDFLNEEKHSDGWGALLIRVNNSSTLHHRSVRAIFMDDAINIVSGFLSSAYDSTVLMMMHARAASTGTPINVFSTHPVKTETADGFELYMIHNGSFYRDDIAKEVGIGRDYAVRFNDTYIANLALARRIKGDITRDDLSWILRFTRSGANLGIALVRDDLISLIIGSYYRVVDDYKKTLREEYYRLYRCEVPGGFVYASSTVIDYYKPNIVGNCYVLDNGEYHKYYIHGDGTIKQVDSWKLLI</sequence>
<keyword evidence="2" id="KW-1185">Reference proteome</keyword>
<dbReference type="OrthoDB" id="350529at2157"/>
<dbReference type="PANTHER" id="PTHR42824:SF1">
    <property type="entry name" value="GLUTAMINE AMIDOTRANSFERASE YAFJ-RELATED"/>
    <property type="match status" value="1"/>
</dbReference>
<dbReference type="KEGG" id="vmo:VMUT_2174"/>
<accession>F0QX81</accession>
<keyword evidence="1" id="KW-0315">Glutamine amidotransferase</keyword>
<dbReference type="STRING" id="985053.VMUT_2174"/>
<organism evidence="1 2">
    <name type="scientific">Vulcanisaeta moutnovskia (strain 768-28)</name>
    <dbReference type="NCBI Taxonomy" id="985053"/>
    <lineage>
        <taxon>Archaea</taxon>
        <taxon>Thermoproteota</taxon>
        <taxon>Thermoprotei</taxon>
        <taxon>Thermoproteales</taxon>
        <taxon>Thermoproteaceae</taxon>
        <taxon>Vulcanisaeta</taxon>
    </lineage>
</organism>
<protein>
    <submittedName>
        <fullName evidence="1">Glutamine amidotransferase, class II</fullName>
    </submittedName>
</protein>
<dbReference type="EMBL" id="CP002529">
    <property type="protein sequence ID" value="ADY02370.1"/>
    <property type="molecule type" value="Genomic_DNA"/>
</dbReference>
<proteinExistence type="predicted"/>
<dbReference type="eggNOG" id="arCOG03639">
    <property type="taxonomic scope" value="Archaea"/>
</dbReference>
<dbReference type="GeneID" id="10289826"/>
<reference evidence="1 2" key="1">
    <citation type="journal article" date="2011" name="J. Bacteriol.">
        <title>Complete genome sequence of 'Vulcanisaeta moutnovskia' strain 768-28, a novel member of the hyperthermophilic crenarchaeal genus vulcanisaeta.</title>
        <authorList>
            <person name="Gumerov V.M."/>
            <person name="Mardanov A.V."/>
            <person name="Beletsky A.V."/>
            <person name="Prokofeva M.I."/>
            <person name="Bonch-Osmolovskaya E.A."/>
            <person name="Ravin N.V."/>
            <person name="Skryabin K.G."/>
        </authorList>
    </citation>
    <scope>NUCLEOTIDE SEQUENCE [LARGE SCALE GENOMIC DNA]</scope>
    <source>
        <strain evidence="1 2">768-28</strain>
    </source>
</reference>
<dbReference type="PANTHER" id="PTHR42824">
    <property type="entry name" value="GLUTAMINE AMIDOTRANSFERASE"/>
    <property type="match status" value="1"/>
</dbReference>
<evidence type="ECO:0000313" key="1">
    <source>
        <dbReference type="EMBL" id="ADY02370.1"/>
    </source>
</evidence>
<dbReference type="AlphaFoldDB" id="F0QX81"/>
<dbReference type="HOGENOM" id="CLU_086262_0_0_2"/>
<dbReference type="InterPro" id="IPR029055">
    <property type="entry name" value="Ntn_hydrolases_N"/>
</dbReference>